<evidence type="ECO:0008006" key="4">
    <source>
        <dbReference type="Google" id="ProtNLM"/>
    </source>
</evidence>
<proteinExistence type="predicted"/>
<keyword evidence="3" id="KW-1185">Reference proteome</keyword>
<dbReference type="EMBL" id="QFAY01000006">
    <property type="protein sequence ID" value="MBP2620544.1"/>
    <property type="molecule type" value="Genomic_DNA"/>
</dbReference>
<feature type="coiled-coil region" evidence="1">
    <location>
        <begin position="177"/>
        <end position="227"/>
    </location>
</feature>
<evidence type="ECO:0000313" key="2">
    <source>
        <dbReference type="EMBL" id="MBP2620544.1"/>
    </source>
</evidence>
<comment type="caution">
    <text evidence="2">The sequence shown here is derived from an EMBL/GenBank/DDBJ whole genome shotgun (WGS) entry which is preliminary data.</text>
</comment>
<accession>A0ABS5AVE8</accession>
<gene>
    <name evidence="2" type="ORF">DHL47_04165</name>
</gene>
<reference evidence="2 3" key="1">
    <citation type="submission" date="2018-05" db="EMBL/GenBank/DDBJ databases">
        <title>Draft genome sequence of Streptococcus panodentis CCUG 70867T.</title>
        <authorList>
            <person name="Salva-Serra F."/>
            <person name="Mendez V."/>
            <person name="Jaen-Luchoro D."/>
            <person name="Gonzales-Siles L."/>
            <person name="Karlsson R."/>
            <person name="Engstrom-Jakobsson H."/>
            <person name="Busquets A."/>
            <person name="Gomila M."/>
            <person name="Pineiro-Iglesias B."/>
            <person name="Bennasar-Figueras A."/>
            <person name="Seeger M."/>
            <person name="Moore E."/>
        </authorList>
    </citation>
    <scope>NUCLEOTIDE SEQUENCE [LARGE SCALE GENOMIC DNA]</scope>
    <source>
        <strain evidence="2 3">CCUG 70867</strain>
    </source>
</reference>
<dbReference type="Proteomes" id="UP001519349">
    <property type="component" value="Unassembled WGS sequence"/>
</dbReference>
<organism evidence="2 3">
    <name type="scientific">Streptococcus panodentis</name>
    <dbReference type="NCBI Taxonomy" id="1581472"/>
    <lineage>
        <taxon>Bacteria</taxon>
        <taxon>Bacillati</taxon>
        <taxon>Bacillota</taxon>
        <taxon>Bacilli</taxon>
        <taxon>Lactobacillales</taxon>
        <taxon>Streptococcaceae</taxon>
        <taxon>Streptococcus</taxon>
    </lineage>
</organism>
<sequence>MSHDYLKETIIRLSSSDNWEQARMEWTKAKLIKIDSSHRQSCLCGHKNIKKLFSIVRNDGSEIELYPIGSSCIEKFENEELTKSLKKAEKIYKLKEGDSFQDLRDMMDIELLDQFYEEGYFKEDKENEFNTWNDYILFKMALSRSGKERQLAYNKMDRILYVVNDYLRPELNGIFDIDEYKKNLKLWKKEEEEEKKRQEKLRRAAEEERIQRQKEAREKKLQEQKLQKQKKYDRLLAWLNQQMDPESQEVKDSVKRSSDLDKKIDLITYFKNLKEKQSRQEIENDADLLSEVMRLRRQVKSLYPRTPRAKKCIDYVDHYAKSNREHLFYMKRLLKEVEEGRL</sequence>
<evidence type="ECO:0000256" key="1">
    <source>
        <dbReference type="SAM" id="Coils"/>
    </source>
</evidence>
<keyword evidence="1" id="KW-0175">Coiled coil</keyword>
<name>A0ABS5AVE8_9STRE</name>
<dbReference type="RefSeq" id="WP_128836744.1">
    <property type="nucleotide sequence ID" value="NZ_QFAY01000006.1"/>
</dbReference>
<evidence type="ECO:0000313" key="3">
    <source>
        <dbReference type="Proteomes" id="UP001519349"/>
    </source>
</evidence>
<protein>
    <recommendedName>
        <fullName evidence="4">Phage protein</fullName>
    </recommendedName>
</protein>